<dbReference type="GO" id="GO:0046688">
    <property type="term" value="P:response to copper ion"/>
    <property type="evidence" value="ECO:0007669"/>
    <property type="project" value="InterPro"/>
</dbReference>
<reference evidence="12" key="1">
    <citation type="submission" date="2020-05" db="EMBL/GenBank/DDBJ databases">
        <authorList>
            <person name="Chiriac C."/>
            <person name="Salcher M."/>
            <person name="Ghai R."/>
            <person name="Kavagutti S V."/>
        </authorList>
    </citation>
    <scope>NUCLEOTIDE SEQUENCE</scope>
</reference>
<organism evidence="12">
    <name type="scientific">freshwater metagenome</name>
    <dbReference type="NCBI Taxonomy" id="449393"/>
    <lineage>
        <taxon>unclassified sequences</taxon>
        <taxon>metagenomes</taxon>
        <taxon>ecological metagenomes</taxon>
    </lineage>
</organism>
<evidence type="ECO:0000256" key="1">
    <source>
        <dbReference type="ARBA" id="ARBA00004651"/>
    </source>
</evidence>
<feature type="transmembrane region" description="Helical" evidence="9">
    <location>
        <begin position="364"/>
        <end position="382"/>
    </location>
</feature>
<dbReference type="GO" id="GO:0005886">
    <property type="term" value="C:plasma membrane"/>
    <property type="evidence" value="ECO:0007669"/>
    <property type="project" value="UniProtKB-SubCell"/>
</dbReference>
<dbReference type="AlphaFoldDB" id="A0A6J6CZP6"/>
<feature type="transmembrane region" description="Helical" evidence="9">
    <location>
        <begin position="195"/>
        <end position="214"/>
    </location>
</feature>
<keyword evidence="5" id="KW-0732">Signal</keyword>
<evidence type="ECO:0000256" key="2">
    <source>
        <dbReference type="ARBA" id="ARBA00022475"/>
    </source>
</evidence>
<feature type="domain" description="CopC" evidence="10">
    <location>
        <begin position="30"/>
        <end position="125"/>
    </location>
</feature>
<feature type="transmembrane region" description="Helical" evidence="9">
    <location>
        <begin position="403"/>
        <end position="420"/>
    </location>
</feature>
<feature type="transmembrane region" description="Helical" evidence="9">
    <location>
        <begin position="267"/>
        <end position="286"/>
    </location>
</feature>
<proteinExistence type="predicted"/>
<feature type="domain" description="Copper resistance protein D" evidence="11">
    <location>
        <begin position="326"/>
        <end position="418"/>
    </location>
</feature>
<dbReference type="Pfam" id="PF04234">
    <property type="entry name" value="CopC"/>
    <property type="match status" value="1"/>
</dbReference>
<dbReference type="SUPFAM" id="SSF81296">
    <property type="entry name" value="E set domains"/>
    <property type="match status" value="1"/>
</dbReference>
<dbReference type="InterPro" id="IPR014755">
    <property type="entry name" value="Cu-Rt/internalin_Ig-like"/>
</dbReference>
<protein>
    <submittedName>
        <fullName evidence="12">Unannotated protein</fullName>
    </submittedName>
</protein>
<sequence>MRRRIIASLVSFVAAIACLLSISPSSASAHAILDSSTPSPSSVVADSPPEIRLDFNEDVEANFGDIRLFDSKQREVNIEKTVRSNSDISIVSAQLPVLDDGVYVAVWRVVSADGHPVNGAFPFEVGDASSGNSNELLQKILLGLNKTSDLESPMALMRFIAFLGTMILLGAATLVRQGKYFPERSLVRLAQYSTIAIAIGSLGVLLLQGPIVTGRSWGAVFDGAVLSDVVATRLGIAILLRLLLVVVWGGLLLFAASSSHRQWKLTAVITSVLLVATFSFSGHPSAAPNSLLFIPVDMAHFVSLSMWVGAIFALLAVSRTEHAQEYVQRFSRIATFAMPVAVVTGVIQGLHLVGGVSAMTKSDYGRLLIVKTILALIVVGLGTRARRRLHSVEPKSVGRTIRLEALIVILVVACTALLVGKSPVVADSFDDLTFSASLVQANVVGDFSVLPTKVGAAEVHAIMSPPGGAMSPVVNVVVTFALPSRDIPAIPVVMSSVGPNHWVGVVQFPYEGKWQMEIRVSPKKNETLLYKSEVDVID</sequence>
<gene>
    <name evidence="12" type="ORF">UFOPK1619_00053</name>
</gene>
<dbReference type="GO" id="GO:0006825">
    <property type="term" value="P:copper ion transport"/>
    <property type="evidence" value="ECO:0007669"/>
    <property type="project" value="InterPro"/>
</dbReference>
<feature type="transmembrane region" description="Helical" evidence="9">
    <location>
        <begin position="330"/>
        <end position="352"/>
    </location>
</feature>
<dbReference type="GO" id="GO:0042597">
    <property type="term" value="C:periplasmic space"/>
    <property type="evidence" value="ECO:0007669"/>
    <property type="project" value="InterPro"/>
</dbReference>
<evidence type="ECO:0000256" key="5">
    <source>
        <dbReference type="ARBA" id="ARBA00022729"/>
    </source>
</evidence>
<evidence type="ECO:0000259" key="11">
    <source>
        <dbReference type="Pfam" id="PF05425"/>
    </source>
</evidence>
<dbReference type="Pfam" id="PF05425">
    <property type="entry name" value="CopD"/>
    <property type="match status" value="1"/>
</dbReference>
<feature type="transmembrane region" description="Helical" evidence="9">
    <location>
        <begin position="155"/>
        <end position="175"/>
    </location>
</feature>
<feature type="transmembrane region" description="Helical" evidence="9">
    <location>
        <begin position="234"/>
        <end position="255"/>
    </location>
</feature>
<keyword evidence="2" id="KW-1003">Cell membrane</keyword>
<evidence type="ECO:0000256" key="8">
    <source>
        <dbReference type="ARBA" id="ARBA00023136"/>
    </source>
</evidence>
<dbReference type="EMBL" id="CAEZTI010000004">
    <property type="protein sequence ID" value="CAB4555859.1"/>
    <property type="molecule type" value="Genomic_DNA"/>
</dbReference>
<dbReference type="InterPro" id="IPR007348">
    <property type="entry name" value="CopC_dom"/>
</dbReference>
<keyword evidence="4" id="KW-0479">Metal-binding</keyword>
<comment type="subcellular location">
    <subcellularLocation>
        <location evidence="1">Cell membrane</location>
        <topology evidence="1">Multi-pass membrane protein</topology>
    </subcellularLocation>
</comment>
<accession>A0A6J6CZP6</accession>
<dbReference type="InterPro" id="IPR008457">
    <property type="entry name" value="Cu-R_CopD_dom"/>
</dbReference>
<dbReference type="InterPro" id="IPR014756">
    <property type="entry name" value="Ig_E-set"/>
</dbReference>
<dbReference type="PANTHER" id="PTHR34820">
    <property type="entry name" value="INNER MEMBRANE PROTEIN YEBZ"/>
    <property type="match status" value="1"/>
</dbReference>
<dbReference type="InterPro" id="IPR032694">
    <property type="entry name" value="CopC/D"/>
</dbReference>
<keyword evidence="6 9" id="KW-1133">Transmembrane helix</keyword>
<evidence type="ECO:0000256" key="3">
    <source>
        <dbReference type="ARBA" id="ARBA00022692"/>
    </source>
</evidence>
<keyword evidence="3 9" id="KW-0812">Transmembrane</keyword>
<keyword evidence="7" id="KW-0186">Copper</keyword>
<keyword evidence="8 9" id="KW-0472">Membrane</keyword>
<dbReference type="Gene3D" id="2.60.40.1220">
    <property type="match status" value="1"/>
</dbReference>
<evidence type="ECO:0000256" key="4">
    <source>
        <dbReference type="ARBA" id="ARBA00022723"/>
    </source>
</evidence>
<evidence type="ECO:0000313" key="12">
    <source>
        <dbReference type="EMBL" id="CAB4555859.1"/>
    </source>
</evidence>
<evidence type="ECO:0000259" key="10">
    <source>
        <dbReference type="Pfam" id="PF04234"/>
    </source>
</evidence>
<name>A0A6J6CZP6_9ZZZZ</name>
<evidence type="ECO:0000256" key="7">
    <source>
        <dbReference type="ARBA" id="ARBA00023008"/>
    </source>
</evidence>
<dbReference type="PROSITE" id="PS51257">
    <property type="entry name" value="PROKAR_LIPOPROTEIN"/>
    <property type="match status" value="1"/>
</dbReference>
<evidence type="ECO:0000256" key="6">
    <source>
        <dbReference type="ARBA" id="ARBA00022989"/>
    </source>
</evidence>
<evidence type="ECO:0000256" key="9">
    <source>
        <dbReference type="SAM" id="Phobius"/>
    </source>
</evidence>
<dbReference type="GO" id="GO:0005507">
    <property type="term" value="F:copper ion binding"/>
    <property type="evidence" value="ECO:0007669"/>
    <property type="project" value="InterPro"/>
</dbReference>
<dbReference type="PANTHER" id="PTHR34820:SF4">
    <property type="entry name" value="INNER MEMBRANE PROTEIN YEBZ"/>
    <property type="match status" value="1"/>
</dbReference>
<feature type="transmembrane region" description="Helical" evidence="9">
    <location>
        <begin position="298"/>
        <end position="318"/>
    </location>
</feature>